<name>A0A375JA15_9BURK</name>
<dbReference type="PROSITE" id="PS51257">
    <property type="entry name" value="PROKAR_LIPOPROTEIN"/>
    <property type="match status" value="1"/>
</dbReference>
<evidence type="ECO:0000313" key="2">
    <source>
        <dbReference type="EMBL" id="SPS01592.1"/>
    </source>
</evidence>
<evidence type="ECO:0000256" key="1">
    <source>
        <dbReference type="SAM" id="SignalP"/>
    </source>
</evidence>
<reference evidence="2 3" key="1">
    <citation type="submission" date="2018-01" db="EMBL/GenBank/DDBJ databases">
        <authorList>
            <person name="Gaut B.S."/>
            <person name="Morton B.R."/>
            <person name="Clegg M.T."/>
            <person name="Duvall M.R."/>
        </authorList>
    </citation>
    <scope>NUCLEOTIDE SEQUENCE [LARGE SCALE GENOMIC DNA]</scope>
    <source>
        <strain evidence="2">Cupriavidus taiwanensis cmp 52</strain>
    </source>
</reference>
<evidence type="ECO:0000313" key="3">
    <source>
        <dbReference type="Proteomes" id="UP000256805"/>
    </source>
</evidence>
<protein>
    <recommendedName>
        <fullName evidence="4">Lipoprotein</fullName>
    </recommendedName>
</protein>
<sequence length="163" mass="17895">MRRLAVLAVLAVSLAIATLTACAASGLSTKDKTKDYFNASIDPVNHTSQYLYGFQVNGAFGANAGAYGGDIAGTCCVRLPRLYRPGLTVDIDYDLTLDDGSKHNWKTRKAVPVEPFAEPGDVYVHFFPNDKIRVVVSRVYPFGKDHPIPRPVDPNLRRGEVRE</sequence>
<gene>
    <name evidence="2" type="ORF">CBM2634_B60008</name>
</gene>
<keyword evidence="1" id="KW-0732">Signal</keyword>
<feature type="chain" id="PRO_5016861528" description="Lipoprotein" evidence="1">
    <location>
        <begin position="24"/>
        <end position="163"/>
    </location>
</feature>
<evidence type="ECO:0008006" key="4">
    <source>
        <dbReference type="Google" id="ProtNLM"/>
    </source>
</evidence>
<dbReference type="AlphaFoldDB" id="A0A375JA15"/>
<feature type="signal peptide" evidence="1">
    <location>
        <begin position="1"/>
        <end position="23"/>
    </location>
</feature>
<dbReference type="RefSeq" id="WP_116384283.1">
    <property type="nucleotide sequence ID" value="NZ_LS483234.1"/>
</dbReference>
<dbReference type="Proteomes" id="UP000256805">
    <property type="component" value="Unassembled WGS sequence"/>
</dbReference>
<dbReference type="Pfam" id="PF11745">
    <property type="entry name" value="DUF3304"/>
    <property type="match status" value="1"/>
</dbReference>
<dbReference type="InterPro" id="IPR021733">
    <property type="entry name" value="DUF3304"/>
</dbReference>
<accession>A0A375JA15</accession>
<organism evidence="2 3">
    <name type="scientific">Cupriavidus taiwanensis</name>
    <dbReference type="NCBI Taxonomy" id="164546"/>
    <lineage>
        <taxon>Bacteria</taxon>
        <taxon>Pseudomonadati</taxon>
        <taxon>Pseudomonadota</taxon>
        <taxon>Betaproteobacteria</taxon>
        <taxon>Burkholderiales</taxon>
        <taxon>Burkholderiaceae</taxon>
        <taxon>Cupriavidus</taxon>
    </lineage>
</organism>
<proteinExistence type="predicted"/>
<dbReference type="EMBL" id="OVTA01000047">
    <property type="protein sequence ID" value="SPS01592.1"/>
    <property type="molecule type" value="Genomic_DNA"/>
</dbReference>